<dbReference type="GO" id="GO:0005789">
    <property type="term" value="C:endoplasmic reticulum membrane"/>
    <property type="evidence" value="ECO:0007669"/>
    <property type="project" value="UniProtKB-SubCell"/>
</dbReference>
<dbReference type="GO" id="GO:1904423">
    <property type="term" value="C:dehydrodolichyl diphosphate synthase complex"/>
    <property type="evidence" value="ECO:0007669"/>
    <property type="project" value="InterPro"/>
</dbReference>
<dbReference type="PANTHER" id="PTHR21528">
    <property type="entry name" value="DEHYDRODOLICHYL DIPHOSPHATE SYNTHASE COMPLEX SUBUNIT NUS1"/>
    <property type="match status" value="1"/>
</dbReference>
<keyword evidence="16" id="KW-1185">Reference proteome</keyword>
<dbReference type="InterPro" id="IPR036424">
    <property type="entry name" value="UPP_synth-like_sf"/>
</dbReference>
<dbReference type="EMBL" id="JAEPRA010000007">
    <property type="protein sequence ID" value="KAG2182665.1"/>
    <property type="molecule type" value="Genomic_DNA"/>
</dbReference>
<dbReference type="EC" id="2.5.1.87" evidence="5"/>
<keyword evidence="9" id="KW-0460">Magnesium</keyword>
<comment type="caution">
    <text evidence="15">The sequence shown here is derived from an EMBL/GenBank/DDBJ whole genome shotgun (WGS) entry which is preliminary data.</text>
</comment>
<evidence type="ECO:0000256" key="10">
    <source>
        <dbReference type="ARBA" id="ARBA00022989"/>
    </source>
</evidence>
<evidence type="ECO:0000256" key="6">
    <source>
        <dbReference type="ARBA" id="ARBA00022679"/>
    </source>
</evidence>
<dbReference type="AlphaFoldDB" id="A0A8H7PZC2"/>
<gene>
    <name evidence="15" type="ORF">INT44_005644</name>
</gene>
<name>A0A8H7PZC2_9FUNG</name>
<evidence type="ECO:0000256" key="2">
    <source>
        <dbReference type="ARBA" id="ARBA00004586"/>
    </source>
</evidence>
<sequence>MSTHVTKRSKPEQVLDPPQFHVRPGPAPDPLHFERQHHSMAARIALMLLHWTFALWTLISAWSSRSWIFILQHALCRDIPKAIQTDKARLTKIPHHLALIVSQEQAWTNRSPAQWDAIIRDICNTCVWSSELGIKEVSVFEQSGYLKRREPHIQKQRAKALEEYCMGCAGSNGSSVQSTPSKGFKLSIFALEDGKNHVAQVTKQMAVAVTEEDRFTSDEINVQLVDKWMSGM</sequence>
<evidence type="ECO:0000256" key="14">
    <source>
        <dbReference type="SAM" id="Phobius"/>
    </source>
</evidence>
<dbReference type="UniPathway" id="UPA00378"/>
<organism evidence="15 16">
    <name type="scientific">Umbelopsis vinacea</name>
    <dbReference type="NCBI Taxonomy" id="44442"/>
    <lineage>
        <taxon>Eukaryota</taxon>
        <taxon>Fungi</taxon>
        <taxon>Fungi incertae sedis</taxon>
        <taxon>Mucoromycota</taxon>
        <taxon>Mucoromycotina</taxon>
        <taxon>Umbelopsidomycetes</taxon>
        <taxon>Umbelopsidales</taxon>
        <taxon>Umbelopsidaceae</taxon>
        <taxon>Umbelopsis</taxon>
    </lineage>
</organism>
<accession>A0A8H7PZC2</accession>
<evidence type="ECO:0000256" key="4">
    <source>
        <dbReference type="ARBA" id="ARBA00005432"/>
    </source>
</evidence>
<evidence type="ECO:0000256" key="13">
    <source>
        <dbReference type="SAM" id="MobiDB-lite"/>
    </source>
</evidence>
<dbReference type="PANTHER" id="PTHR21528:SF0">
    <property type="entry name" value="DEHYDRODOLICHYL DIPHOSPHATE SYNTHASE COMPLEX SUBUNIT NUS1"/>
    <property type="match status" value="1"/>
</dbReference>
<keyword evidence="10 14" id="KW-1133">Transmembrane helix</keyword>
<dbReference type="GO" id="GO:0045547">
    <property type="term" value="F:ditrans,polycis-polyprenyl diphosphate synthase [(2E,6E)-farnesyl diphosphate specific] activity"/>
    <property type="evidence" value="ECO:0007669"/>
    <property type="project" value="UniProtKB-EC"/>
</dbReference>
<proteinExistence type="inferred from homology"/>
<dbReference type="SUPFAM" id="SSF64005">
    <property type="entry name" value="Undecaprenyl diphosphate synthase"/>
    <property type="match status" value="1"/>
</dbReference>
<keyword evidence="6" id="KW-0808">Transferase</keyword>
<comment type="similarity">
    <text evidence="4">Belongs to the UPP synthase family.</text>
</comment>
<evidence type="ECO:0000313" key="15">
    <source>
        <dbReference type="EMBL" id="KAG2182665.1"/>
    </source>
</evidence>
<keyword evidence="8" id="KW-0256">Endoplasmic reticulum</keyword>
<comment type="cofactor">
    <cofactor evidence="1">
        <name>Mg(2+)</name>
        <dbReference type="ChEBI" id="CHEBI:18420"/>
    </cofactor>
</comment>
<dbReference type="InterPro" id="IPR038887">
    <property type="entry name" value="Nus1/NgBR"/>
</dbReference>
<feature type="region of interest" description="Disordered" evidence="13">
    <location>
        <begin position="1"/>
        <end position="21"/>
    </location>
</feature>
<evidence type="ECO:0000256" key="5">
    <source>
        <dbReference type="ARBA" id="ARBA00012596"/>
    </source>
</evidence>
<evidence type="ECO:0000313" key="16">
    <source>
        <dbReference type="Proteomes" id="UP000612746"/>
    </source>
</evidence>
<comment type="subcellular location">
    <subcellularLocation>
        <location evidence="2">Endoplasmic reticulum membrane</location>
    </subcellularLocation>
</comment>
<comment type="pathway">
    <text evidence="3">Protein modification; protein glycosylation.</text>
</comment>
<feature type="transmembrane region" description="Helical" evidence="14">
    <location>
        <begin position="44"/>
        <end position="62"/>
    </location>
</feature>
<protein>
    <recommendedName>
        <fullName evidence="5">ditrans,polycis-polyprenyl diphosphate synthase [(2E,6E)-farnesyldiphosphate specific]</fullName>
        <ecNumber evidence="5">2.5.1.87</ecNumber>
    </recommendedName>
</protein>
<evidence type="ECO:0000256" key="1">
    <source>
        <dbReference type="ARBA" id="ARBA00001946"/>
    </source>
</evidence>
<comment type="catalytic activity">
    <reaction evidence="12">
        <text>n isopentenyl diphosphate + (2E,6E)-farnesyl diphosphate = a di-trans,poly-cis-polyprenyl diphosphate + n diphosphate</text>
        <dbReference type="Rhea" id="RHEA:53008"/>
        <dbReference type="Rhea" id="RHEA-COMP:19494"/>
        <dbReference type="ChEBI" id="CHEBI:33019"/>
        <dbReference type="ChEBI" id="CHEBI:128769"/>
        <dbReference type="ChEBI" id="CHEBI:136960"/>
        <dbReference type="ChEBI" id="CHEBI:175763"/>
        <dbReference type="EC" id="2.5.1.87"/>
    </reaction>
</comment>
<evidence type="ECO:0000256" key="8">
    <source>
        <dbReference type="ARBA" id="ARBA00022824"/>
    </source>
</evidence>
<evidence type="ECO:0000256" key="3">
    <source>
        <dbReference type="ARBA" id="ARBA00004922"/>
    </source>
</evidence>
<evidence type="ECO:0000256" key="7">
    <source>
        <dbReference type="ARBA" id="ARBA00022692"/>
    </source>
</evidence>
<dbReference type="OrthoDB" id="19639at2759"/>
<reference evidence="15" key="1">
    <citation type="submission" date="2020-12" db="EMBL/GenBank/DDBJ databases">
        <title>Metabolic potential, ecology and presence of endohyphal bacteria is reflected in genomic diversity of Mucoromycotina.</title>
        <authorList>
            <person name="Muszewska A."/>
            <person name="Okrasinska A."/>
            <person name="Steczkiewicz K."/>
            <person name="Drgas O."/>
            <person name="Orlowska M."/>
            <person name="Perlinska-Lenart U."/>
            <person name="Aleksandrzak-Piekarczyk T."/>
            <person name="Szatraj K."/>
            <person name="Zielenkiewicz U."/>
            <person name="Pilsyk S."/>
            <person name="Malc E."/>
            <person name="Mieczkowski P."/>
            <person name="Kruszewska J.S."/>
            <person name="Biernat P."/>
            <person name="Pawlowska J."/>
        </authorList>
    </citation>
    <scope>NUCLEOTIDE SEQUENCE</scope>
    <source>
        <strain evidence="15">WA0000051536</strain>
    </source>
</reference>
<evidence type="ECO:0000256" key="11">
    <source>
        <dbReference type="ARBA" id="ARBA00023136"/>
    </source>
</evidence>
<evidence type="ECO:0000256" key="12">
    <source>
        <dbReference type="ARBA" id="ARBA00047353"/>
    </source>
</evidence>
<keyword evidence="7 14" id="KW-0812">Transmembrane</keyword>
<keyword evidence="11 14" id="KW-0472">Membrane</keyword>
<dbReference type="Proteomes" id="UP000612746">
    <property type="component" value="Unassembled WGS sequence"/>
</dbReference>
<evidence type="ECO:0000256" key="9">
    <source>
        <dbReference type="ARBA" id="ARBA00022842"/>
    </source>
</evidence>